<keyword evidence="3" id="KW-1185">Reference proteome</keyword>
<dbReference type="EMBL" id="QPFP01000064">
    <property type="protein sequence ID" value="TEB24708.1"/>
    <property type="molecule type" value="Genomic_DNA"/>
</dbReference>
<protein>
    <submittedName>
        <fullName evidence="2">Uncharacterized protein</fullName>
    </submittedName>
</protein>
<feature type="chain" id="PRO_5021316562" evidence="1">
    <location>
        <begin position="20"/>
        <end position="156"/>
    </location>
</feature>
<gene>
    <name evidence="2" type="ORF">FA13DRAFT_1907479</name>
</gene>
<feature type="signal peptide" evidence="1">
    <location>
        <begin position="1"/>
        <end position="19"/>
    </location>
</feature>
<dbReference type="Proteomes" id="UP000298030">
    <property type="component" value="Unassembled WGS sequence"/>
</dbReference>
<evidence type="ECO:0000256" key="1">
    <source>
        <dbReference type="SAM" id="SignalP"/>
    </source>
</evidence>
<reference evidence="2 3" key="1">
    <citation type="journal article" date="2019" name="Nat. Ecol. Evol.">
        <title>Megaphylogeny resolves global patterns of mushroom evolution.</title>
        <authorList>
            <person name="Varga T."/>
            <person name="Krizsan K."/>
            <person name="Foldi C."/>
            <person name="Dima B."/>
            <person name="Sanchez-Garcia M."/>
            <person name="Sanchez-Ramirez S."/>
            <person name="Szollosi G.J."/>
            <person name="Szarkandi J.G."/>
            <person name="Papp V."/>
            <person name="Albert L."/>
            <person name="Andreopoulos W."/>
            <person name="Angelini C."/>
            <person name="Antonin V."/>
            <person name="Barry K.W."/>
            <person name="Bougher N.L."/>
            <person name="Buchanan P."/>
            <person name="Buyck B."/>
            <person name="Bense V."/>
            <person name="Catcheside P."/>
            <person name="Chovatia M."/>
            <person name="Cooper J."/>
            <person name="Damon W."/>
            <person name="Desjardin D."/>
            <person name="Finy P."/>
            <person name="Geml J."/>
            <person name="Haridas S."/>
            <person name="Hughes K."/>
            <person name="Justo A."/>
            <person name="Karasinski D."/>
            <person name="Kautmanova I."/>
            <person name="Kiss B."/>
            <person name="Kocsube S."/>
            <person name="Kotiranta H."/>
            <person name="LaButti K.M."/>
            <person name="Lechner B.E."/>
            <person name="Liimatainen K."/>
            <person name="Lipzen A."/>
            <person name="Lukacs Z."/>
            <person name="Mihaltcheva S."/>
            <person name="Morgado L.N."/>
            <person name="Niskanen T."/>
            <person name="Noordeloos M.E."/>
            <person name="Ohm R.A."/>
            <person name="Ortiz-Santana B."/>
            <person name="Ovrebo C."/>
            <person name="Racz N."/>
            <person name="Riley R."/>
            <person name="Savchenko A."/>
            <person name="Shiryaev A."/>
            <person name="Soop K."/>
            <person name="Spirin V."/>
            <person name="Szebenyi C."/>
            <person name="Tomsovsky M."/>
            <person name="Tulloss R.E."/>
            <person name="Uehling J."/>
            <person name="Grigoriev I.V."/>
            <person name="Vagvolgyi C."/>
            <person name="Papp T."/>
            <person name="Martin F.M."/>
            <person name="Miettinen O."/>
            <person name="Hibbett D.S."/>
            <person name="Nagy L.G."/>
        </authorList>
    </citation>
    <scope>NUCLEOTIDE SEQUENCE [LARGE SCALE GENOMIC DNA]</scope>
    <source>
        <strain evidence="2 3">FP101781</strain>
    </source>
</reference>
<evidence type="ECO:0000313" key="3">
    <source>
        <dbReference type="Proteomes" id="UP000298030"/>
    </source>
</evidence>
<accession>A0A4Y7SSU0</accession>
<comment type="caution">
    <text evidence="2">The sequence shown here is derived from an EMBL/GenBank/DDBJ whole genome shotgun (WGS) entry which is preliminary data.</text>
</comment>
<evidence type="ECO:0000313" key="2">
    <source>
        <dbReference type="EMBL" id="TEB24708.1"/>
    </source>
</evidence>
<organism evidence="2 3">
    <name type="scientific">Coprinellus micaceus</name>
    <name type="common">Glistening ink-cap mushroom</name>
    <name type="synonym">Coprinus micaceus</name>
    <dbReference type="NCBI Taxonomy" id="71717"/>
    <lineage>
        <taxon>Eukaryota</taxon>
        <taxon>Fungi</taxon>
        <taxon>Dikarya</taxon>
        <taxon>Basidiomycota</taxon>
        <taxon>Agaricomycotina</taxon>
        <taxon>Agaricomycetes</taxon>
        <taxon>Agaricomycetidae</taxon>
        <taxon>Agaricales</taxon>
        <taxon>Agaricineae</taxon>
        <taxon>Psathyrellaceae</taxon>
        <taxon>Coprinellus</taxon>
    </lineage>
</organism>
<dbReference type="AlphaFoldDB" id="A0A4Y7SSU0"/>
<dbReference type="OrthoDB" id="3119970at2759"/>
<keyword evidence="1" id="KW-0732">Signal</keyword>
<sequence length="156" mass="17896">MKFAAPLFVASVVAVSALAASVPEVEVESRDLSGFANEALLERGFVEGLVGRELSDAEFDLVTRKFSFKRFIKGAFKVGKSLLFRRDLDMDEFDARELEDLEELFGRDGLDAEYFERDLDLEDGLFERDFEDDLVERELDLEDGLFEREYEVDELD</sequence>
<proteinExistence type="predicted"/>
<name>A0A4Y7SSU0_COPMI</name>